<protein>
    <recommendedName>
        <fullName evidence="21">Baculoviral IAP repeat-containing protein 5</fullName>
    </recommendedName>
    <alternativeName>
        <fullName evidence="22">Apoptosis inhibitor survivin</fullName>
    </alternativeName>
</protein>
<dbReference type="GO" id="GO:0005819">
    <property type="term" value="C:spindle"/>
    <property type="evidence" value="ECO:0007669"/>
    <property type="project" value="UniProtKB-SubCell"/>
</dbReference>
<evidence type="ECO:0000256" key="6">
    <source>
        <dbReference type="ARBA" id="ARBA00022454"/>
    </source>
</evidence>
<evidence type="ECO:0000256" key="12">
    <source>
        <dbReference type="ARBA" id="ARBA00022776"/>
    </source>
</evidence>
<dbReference type="PANTHER" id="PTHR46771">
    <property type="entry name" value="DETERIN"/>
    <property type="match status" value="1"/>
</dbReference>
<evidence type="ECO:0000256" key="19">
    <source>
        <dbReference type="ARBA" id="ARBA00023306"/>
    </source>
</evidence>
<dbReference type="FunFam" id="1.10.1170.10:FF:000009">
    <property type="entry name" value="Baculoviral IAP repeat-containing protein 5"/>
    <property type="match status" value="1"/>
</dbReference>
<dbReference type="GeneTree" id="ENSGT00510000047537"/>
<keyword evidence="24" id="KW-1185">Reference proteome</keyword>
<evidence type="ECO:0000256" key="20">
    <source>
        <dbReference type="ARBA" id="ARBA00023328"/>
    </source>
</evidence>
<evidence type="ECO:0000256" key="18">
    <source>
        <dbReference type="ARBA" id="ARBA00023242"/>
    </source>
</evidence>
<evidence type="ECO:0000256" key="14">
    <source>
        <dbReference type="ARBA" id="ARBA00022833"/>
    </source>
</evidence>
<dbReference type="Gene3D" id="1.10.1170.10">
    <property type="entry name" value="Inhibitor Of Apoptosis Protein (2mihbC-IAP-1), Chain A"/>
    <property type="match status" value="1"/>
</dbReference>
<dbReference type="InterPro" id="IPR001370">
    <property type="entry name" value="BIR_rpt"/>
</dbReference>
<keyword evidence="19" id="KW-0131">Cell cycle</keyword>
<evidence type="ECO:0000256" key="17">
    <source>
        <dbReference type="ARBA" id="ARBA00023212"/>
    </source>
</evidence>
<dbReference type="GO" id="GO:0043066">
    <property type="term" value="P:negative regulation of apoptotic process"/>
    <property type="evidence" value="ECO:0007669"/>
    <property type="project" value="UniProtKB-ARBA"/>
</dbReference>
<keyword evidence="9" id="KW-0132">Cell division</keyword>
<keyword evidence="8" id="KW-0597">Phosphoprotein</keyword>
<accession>A0A4X2KPD8</accession>
<evidence type="ECO:0000256" key="10">
    <source>
        <dbReference type="ARBA" id="ARBA00022704"/>
    </source>
</evidence>
<keyword evidence="11" id="KW-0479">Metal-binding</keyword>
<evidence type="ECO:0000256" key="4">
    <source>
        <dbReference type="ARBA" id="ARBA00004629"/>
    </source>
</evidence>
<dbReference type="OMA" id="EDCACTS"/>
<evidence type="ECO:0000256" key="2">
    <source>
        <dbReference type="ARBA" id="ARBA00004186"/>
    </source>
</evidence>
<dbReference type="CDD" id="cd00022">
    <property type="entry name" value="BIR"/>
    <property type="match status" value="1"/>
</dbReference>
<dbReference type="PANTHER" id="PTHR46771:SF3">
    <property type="entry name" value="BACULOVIRAL IAP REPEAT-CONTAINING PROTEIN 5"/>
    <property type="match status" value="1"/>
</dbReference>
<evidence type="ECO:0000256" key="16">
    <source>
        <dbReference type="ARBA" id="ARBA00022843"/>
    </source>
</evidence>
<evidence type="ECO:0000256" key="13">
    <source>
        <dbReference type="ARBA" id="ARBA00022829"/>
    </source>
</evidence>
<dbReference type="GO" id="GO:0004869">
    <property type="term" value="F:cysteine-type endopeptidase inhibitor activity"/>
    <property type="evidence" value="ECO:0007669"/>
    <property type="project" value="UniProtKB-KW"/>
</dbReference>
<dbReference type="Ensembl" id="ENSVURT00010015959.1">
    <property type="protein sequence ID" value="ENSVURP00010014024.1"/>
    <property type="gene ID" value="ENSVURG00010010760.1"/>
</dbReference>
<comment type="subcellular location">
    <subcellularLocation>
        <location evidence="4">Chromosome</location>
        <location evidence="4">Centromere</location>
        <location evidence="4">Kinetochore</location>
    </subcellularLocation>
    <subcellularLocation>
        <location evidence="2">Cytoplasm</location>
        <location evidence="2">Cytoskeleton</location>
        <location evidence="2">Spindle</location>
    </subcellularLocation>
    <subcellularLocation>
        <location evidence="3">Midbody</location>
    </subcellularLocation>
    <subcellularLocation>
        <location evidence="1">Nucleus</location>
    </subcellularLocation>
</comment>
<evidence type="ECO:0000256" key="8">
    <source>
        <dbReference type="ARBA" id="ARBA00022553"/>
    </source>
</evidence>
<dbReference type="GO" id="GO:0046872">
    <property type="term" value="F:metal ion binding"/>
    <property type="evidence" value="ECO:0007669"/>
    <property type="project" value="UniProtKB-KW"/>
</dbReference>
<evidence type="ECO:0000313" key="23">
    <source>
        <dbReference type="Ensembl" id="ENSVURP00010014024.1"/>
    </source>
</evidence>
<evidence type="ECO:0000256" key="11">
    <source>
        <dbReference type="ARBA" id="ARBA00022723"/>
    </source>
</evidence>
<proteinExistence type="inferred from homology"/>
<dbReference type="STRING" id="29139.ENSVURP00010014024"/>
<organism evidence="23 24">
    <name type="scientific">Vombatus ursinus</name>
    <name type="common">Common wombat</name>
    <dbReference type="NCBI Taxonomy" id="29139"/>
    <lineage>
        <taxon>Eukaryota</taxon>
        <taxon>Metazoa</taxon>
        <taxon>Chordata</taxon>
        <taxon>Craniata</taxon>
        <taxon>Vertebrata</taxon>
        <taxon>Euteleostomi</taxon>
        <taxon>Mammalia</taxon>
        <taxon>Metatheria</taxon>
        <taxon>Diprotodontia</taxon>
        <taxon>Vombatidae</taxon>
        <taxon>Vombatus</taxon>
    </lineage>
</organism>
<dbReference type="PROSITE" id="PS50143">
    <property type="entry name" value="BIR_REPEAT_2"/>
    <property type="match status" value="1"/>
</dbReference>
<reference evidence="23" key="3">
    <citation type="submission" date="2025-09" db="UniProtKB">
        <authorList>
            <consortium name="Ensembl"/>
        </authorList>
    </citation>
    <scope>IDENTIFICATION</scope>
</reference>
<evidence type="ECO:0000256" key="5">
    <source>
        <dbReference type="ARBA" id="ARBA00006672"/>
    </source>
</evidence>
<evidence type="ECO:0000256" key="1">
    <source>
        <dbReference type="ARBA" id="ARBA00004123"/>
    </source>
</evidence>
<keyword evidence="7" id="KW-0963">Cytoplasm</keyword>
<evidence type="ECO:0000256" key="9">
    <source>
        <dbReference type="ARBA" id="ARBA00022618"/>
    </source>
</evidence>
<comment type="similarity">
    <text evidence="5">Belongs to the IAP family.</text>
</comment>
<keyword evidence="17" id="KW-0206">Cytoskeleton</keyword>
<keyword evidence="18" id="KW-0539">Nucleus</keyword>
<evidence type="ECO:0000256" key="22">
    <source>
        <dbReference type="ARBA" id="ARBA00042407"/>
    </source>
</evidence>
<keyword evidence="12" id="KW-0498">Mitosis</keyword>
<dbReference type="GO" id="GO:0051301">
    <property type="term" value="P:cell division"/>
    <property type="evidence" value="ECO:0007669"/>
    <property type="project" value="UniProtKB-KW"/>
</dbReference>
<reference evidence="24" key="1">
    <citation type="submission" date="2018-12" db="EMBL/GenBank/DDBJ databases">
        <authorList>
            <person name="Yazar S."/>
        </authorList>
    </citation>
    <scope>NUCLEOTIDE SEQUENCE [LARGE SCALE GENOMIC DNA]</scope>
</reference>
<evidence type="ECO:0000256" key="21">
    <source>
        <dbReference type="ARBA" id="ARBA00039922"/>
    </source>
</evidence>
<evidence type="ECO:0000256" key="7">
    <source>
        <dbReference type="ARBA" id="ARBA00022490"/>
    </source>
</evidence>
<dbReference type="InterPro" id="IPR051190">
    <property type="entry name" value="Baculoviral_IAP"/>
</dbReference>
<dbReference type="Pfam" id="PF00653">
    <property type="entry name" value="BIR"/>
    <property type="match status" value="1"/>
</dbReference>
<sequence length="142" mass="16558">MSTPLLHPMFQLYQLDTHISTFQNWPFTEDCTCTLEQMAEAGFIHCSSENEPDLAQCFFCFKELKGLEQEDDPLLEHKKLSSSCAFISIKKKIEDLTLNEFLKLDTERAKNKIVKETSWKRTEFGEHAKEVWHDIEQLAALE</sequence>
<dbReference type="GO" id="GO:0007059">
    <property type="term" value="P:chromosome segregation"/>
    <property type="evidence" value="ECO:0007669"/>
    <property type="project" value="UniProtKB-KW"/>
</dbReference>
<dbReference type="SUPFAM" id="SSF57924">
    <property type="entry name" value="Inhibitor of apoptosis (IAP) repeat"/>
    <property type="match status" value="1"/>
</dbReference>
<keyword evidence="15" id="KW-0995">Kinetochore</keyword>
<name>A0A4X2KPD8_VOMUR</name>
<keyword evidence="13" id="KW-0159">Chromosome partition</keyword>
<keyword evidence="14" id="KW-0862">Zinc</keyword>
<evidence type="ECO:0000256" key="3">
    <source>
        <dbReference type="ARBA" id="ARBA00004214"/>
    </source>
</evidence>
<keyword evidence="6" id="KW-0158">Chromosome</keyword>
<reference evidence="23" key="2">
    <citation type="submission" date="2025-08" db="UniProtKB">
        <authorList>
            <consortium name="Ensembl"/>
        </authorList>
    </citation>
    <scope>IDENTIFICATION</scope>
</reference>
<dbReference type="GO" id="GO:0030496">
    <property type="term" value="C:midbody"/>
    <property type="evidence" value="ECO:0007669"/>
    <property type="project" value="UniProtKB-SubCell"/>
</dbReference>
<keyword evidence="20" id="KW-0137">Centromere</keyword>
<dbReference type="GO" id="GO:0005634">
    <property type="term" value="C:nucleus"/>
    <property type="evidence" value="ECO:0007669"/>
    <property type="project" value="UniProtKB-SubCell"/>
</dbReference>
<keyword evidence="10" id="KW-0789">Thiol protease inhibitor</keyword>
<keyword evidence="10" id="KW-0646">Protease inhibitor</keyword>
<evidence type="ECO:0000313" key="24">
    <source>
        <dbReference type="Proteomes" id="UP000314987"/>
    </source>
</evidence>
<dbReference type="GO" id="GO:0000776">
    <property type="term" value="C:kinetochore"/>
    <property type="evidence" value="ECO:0007669"/>
    <property type="project" value="UniProtKB-KW"/>
</dbReference>
<dbReference type="SMART" id="SM00238">
    <property type="entry name" value="BIR"/>
    <property type="match status" value="1"/>
</dbReference>
<evidence type="ECO:0000256" key="15">
    <source>
        <dbReference type="ARBA" id="ARBA00022838"/>
    </source>
</evidence>
<keyword evidence="16" id="KW-0832">Ubl conjugation</keyword>
<dbReference type="Proteomes" id="UP000314987">
    <property type="component" value="Unassembled WGS sequence"/>
</dbReference>
<dbReference type="AlphaFoldDB" id="A0A4X2KPD8"/>